<evidence type="ECO:0000313" key="4">
    <source>
        <dbReference type="EMBL" id="CAE7214379.1"/>
    </source>
</evidence>
<protein>
    <submittedName>
        <fullName evidence="4">Uncharacterized protein</fullName>
    </submittedName>
</protein>
<evidence type="ECO:0000256" key="1">
    <source>
        <dbReference type="ARBA" id="ARBA00022729"/>
    </source>
</evidence>
<comment type="caution">
    <text evidence="4">The sequence shown here is derived from an EMBL/GenBank/DDBJ whole genome shotgun (WGS) entry which is preliminary data.</text>
</comment>
<evidence type="ECO:0000256" key="3">
    <source>
        <dbReference type="ARBA" id="ARBA00023157"/>
    </source>
</evidence>
<dbReference type="NCBIfam" id="TIGR02232">
    <property type="entry name" value="myxo_disulf_rpt"/>
    <property type="match status" value="1"/>
</dbReference>
<keyword evidence="2" id="KW-0677">Repeat</keyword>
<dbReference type="OrthoDB" id="409374at2759"/>
<sequence>MGGNSVLGHEPDFGGQKNLLLARRRLKVCDEGGLSTGGCLECKAVAEGWECPTAGPCQARCGDGLVFPSVEECDDGGLLLGCTSACKLAECQRVEAAARPLGEEDMEMETLWMEAYRMPSPPSSDLLAMQGYKLCFNFSGPDSSVPRSAFAGCAGASRLTFVVAGRNGSDADMPEVYWDRIDVDFGSEVFDAEPGTVRSSGPHQLRVRQHGDGELGDHELILSCRVGFEVWDACVLWAVREGSPGSARTRHGESTGAEARFLIYTAPESADWRCDQRSVPHCGDGHLTGQEECDDGNKDDADGCSERCTVESGFLCPLPGLPCYKAVCGDGVAGPRHAWHKAAS</sequence>
<dbReference type="AlphaFoldDB" id="A0A812JVE9"/>
<proteinExistence type="predicted"/>
<dbReference type="PANTHER" id="PTHR38934:SF6">
    <property type="entry name" value="CHROMOSOME UNDETERMINED SCAFFOLD_176, WHOLE GENOME SHOTGUN SEQUENCE"/>
    <property type="match status" value="1"/>
</dbReference>
<dbReference type="InterPro" id="IPR011936">
    <property type="entry name" value="Myxo_disulph_rpt"/>
</dbReference>
<gene>
    <name evidence="4" type="ORF">SNAT2548_LOCUS7434</name>
</gene>
<organism evidence="4 5">
    <name type="scientific">Symbiodinium natans</name>
    <dbReference type="NCBI Taxonomy" id="878477"/>
    <lineage>
        <taxon>Eukaryota</taxon>
        <taxon>Sar</taxon>
        <taxon>Alveolata</taxon>
        <taxon>Dinophyceae</taxon>
        <taxon>Suessiales</taxon>
        <taxon>Symbiodiniaceae</taxon>
        <taxon>Symbiodinium</taxon>
    </lineage>
</organism>
<dbReference type="PANTHER" id="PTHR38934">
    <property type="entry name" value="HYPHALLY REGULATED CELL WALL PROTEIN 1"/>
    <property type="match status" value="1"/>
</dbReference>
<dbReference type="EMBL" id="CAJNDS010000517">
    <property type="protein sequence ID" value="CAE7214379.1"/>
    <property type="molecule type" value="Genomic_DNA"/>
</dbReference>
<reference evidence="4" key="1">
    <citation type="submission" date="2021-02" db="EMBL/GenBank/DDBJ databases">
        <authorList>
            <person name="Dougan E. K."/>
            <person name="Rhodes N."/>
            <person name="Thang M."/>
            <person name="Chan C."/>
        </authorList>
    </citation>
    <scope>NUCLEOTIDE SEQUENCE</scope>
</reference>
<keyword evidence="5" id="KW-1185">Reference proteome</keyword>
<keyword evidence="1" id="KW-0732">Signal</keyword>
<evidence type="ECO:0000256" key="2">
    <source>
        <dbReference type="ARBA" id="ARBA00022737"/>
    </source>
</evidence>
<evidence type="ECO:0000313" key="5">
    <source>
        <dbReference type="Proteomes" id="UP000604046"/>
    </source>
</evidence>
<dbReference type="Proteomes" id="UP000604046">
    <property type="component" value="Unassembled WGS sequence"/>
</dbReference>
<keyword evidence="3" id="KW-1015">Disulfide bond</keyword>
<name>A0A812JVE9_9DINO</name>
<dbReference type="Pfam" id="PF13948">
    <property type="entry name" value="DUF4215"/>
    <property type="match status" value="2"/>
</dbReference>
<accession>A0A812JVE9</accession>